<dbReference type="Gene3D" id="3.40.140.10">
    <property type="entry name" value="Cytidine Deaminase, domain 2"/>
    <property type="match status" value="1"/>
</dbReference>
<keyword evidence="4" id="KW-1185">Reference proteome</keyword>
<feature type="domain" description="CMP/dCMP-type deaminase" evidence="2">
    <location>
        <begin position="83"/>
        <end position="201"/>
    </location>
</feature>
<dbReference type="SUPFAM" id="SSF53927">
    <property type="entry name" value="Cytidine deaminase-like"/>
    <property type="match status" value="1"/>
</dbReference>
<dbReference type="STRING" id="1306861.A0A4U6X5I0"/>
<organism evidence="3 4">
    <name type="scientific">Colletotrichum tanaceti</name>
    <dbReference type="NCBI Taxonomy" id="1306861"/>
    <lineage>
        <taxon>Eukaryota</taxon>
        <taxon>Fungi</taxon>
        <taxon>Dikarya</taxon>
        <taxon>Ascomycota</taxon>
        <taxon>Pezizomycotina</taxon>
        <taxon>Sordariomycetes</taxon>
        <taxon>Hypocreomycetidae</taxon>
        <taxon>Glomerellales</taxon>
        <taxon>Glomerellaceae</taxon>
        <taxon>Colletotrichum</taxon>
        <taxon>Colletotrichum destructivum species complex</taxon>
    </lineage>
</organism>
<feature type="region of interest" description="Disordered" evidence="1">
    <location>
        <begin position="65"/>
        <end position="87"/>
    </location>
</feature>
<proteinExistence type="predicted"/>
<sequence length="266" mass="28485">MFGSLPGILFLRAPLRHESKFIPHHHLVHHPLFSCSSHNTRSTHTHTNITNSILPFFSKHSSSLSNSTDSTMAPATTTTTPPDPDPNILRRCVELAREALDAGDDPFGSVLVGADGAVLREDRNRVNTGEAGDGRRDATLHPELALARWAQRNLGAADRAAASVYTSGEHCPMCAAAHAWVGLGPVVYVSSSEQLASWTRELELELELGAAAAGGTTGRSKVSPLPIRAVAPNIVVRGPIPGLDEEVKALHKRNIERQVVRKGGCS</sequence>
<dbReference type="PROSITE" id="PS51747">
    <property type="entry name" value="CYT_DCMP_DEAMINASES_2"/>
    <property type="match status" value="1"/>
</dbReference>
<dbReference type="InterPro" id="IPR016193">
    <property type="entry name" value="Cytidine_deaminase-like"/>
</dbReference>
<comment type="caution">
    <text evidence="3">The sequence shown here is derived from an EMBL/GenBank/DDBJ whole genome shotgun (WGS) entry which is preliminary data.</text>
</comment>
<feature type="compositionally biased region" description="Low complexity" evidence="1">
    <location>
        <begin position="65"/>
        <end position="80"/>
    </location>
</feature>
<evidence type="ECO:0000259" key="2">
    <source>
        <dbReference type="PROSITE" id="PS51747"/>
    </source>
</evidence>
<dbReference type="PANTHER" id="PTHR11079">
    <property type="entry name" value="CYTOSINE DEAMINASE FAMILY MEMBER"/>
    <property type="match status" value="1"/>
</dbReference>
<dbReference type="Pfam" id="PF00383">
    <property type="entry name" value="dCMP_cyt_deam_1"/>
    <property type="match status" value="1"/>
</dbReference>
<protein>
    <submittedName>
        <fullName evidence="3">Guanine deaminase</fullName>
    </submittedName>
</protein>
<reference evidence="3 4" key="1">
    <citation type="journal article" date="2019" name="PLoS ONE">
        <title>Comparative genome analysis indicates high evolutionary potential of pathogenicity genes in Colletotrichum tanaceti.</title>
        <authorList>
            <person name="Lelwala R.V."/>
            <person name="Korhonen P.K."/>
            <person name="Young N.D."/>
            <person name="Scott J.B."/>
            <person name="Ades P.A."/>
            <person name="Gasser R.B."/>
            <person name="Taylor P.W.J."/>
        </authorList>
    </citation>
    <scope>NUCLEOTIDE SEQUENCE [LARGE SCALE GENOMIC DNA]</scope>
    <source>
        <strain evidence="3">BRIP57314</strain>
    </source>
</reference>
<evidence type="ECO:0000256" key="1">
    <source>
        <dbReference type="SAM" id="MobiDB-lite"/>
    </source>
</evidence>
<evidence type="ECO:0000313" key="3">
    <source>
        <dbReference type="EMBL" id="TKW50495.1"/>
    </source>
</evidence>
<dbReference type="Proteomes" id="UP000310108">
    <property type="component" value="Unassembled WGS sequence"/>
</dbReference>
<gene>
    <name evidence="3" type="primary">guaD</name>
    <name evidence="3" type="ORF">CTA1_10704</name>
</gene>
<dbReference type="InterPro" id="IPR002125">
    <property type="entry name" value="CMP_dCMP_dom"/>
</dbReference>
<dbReference type="EMBL" id="PJEX01000389">
    <property type="protein sequence ID" value="TKW50495.1"/>
    <property type="molecule type" value="Genomic_DNA"/>
</dbReference>
<evidence type="ECO:0000313" key="4">
    <source>
        <dbReference type="Proteomes" id="UP000310108"/>
    </source>
</evidence>
<dbReference type="OrthoDB" id="408702at2759"/>
<name>A0A4U6X5I0_9PEZI</name>
<dbReference type="AlphaFoldDB" id="A0A4U6X5I0"/>
<dbReference type="PANTHER" id="PTHR11079:SF179">
    <property type="entry name" value="TRNA(ADENINE(34)) DEAMINASE, CHLOROPLASTIC"/>
    <property type="match status" value="1"/>
</dbReference>
<accession>A0A4U6X5I0</accession>
<dbReference type="GO" id="GO:0006139">
    <property type="term" value="P:nucleobase-containing compound metabolic process"/>
    <property type="evidence" value="ECO:0007669"/>
    <property type="project" value="UniProtKB-ARBA"/>
</dbReference>
<dbReference type="CDD" id="cd01285">
    <property type="entry name" value="nucleoside_deaminase"/>
    <property type="match status" value="1"/>
</dbReference>
<dbReference type="GO" id="GO:0003824">
    <property type="term" value="F:catalytic activity"/>
    <property type="evidence" value="ECO:0007669"/>
    <property type="project" value="InterPro"/>
</dbReference>